<dbReference type="EMBL" id="MFBD01000010">
    <property type="protein sequence ID" value="OGD89160.1"/>
    <property type="molecule type" value="Genomic_DNA"/>
</dbReference>
<comment type="caution">
    <text evidence="1">The sequence shown here is derived from an EMBL/GenBank/DDBJ whole genome shotgun (WGS) entry which is preliminary data.</text>
</comment>
<reference evidence="1 2" key="1">
    <citation type="journal article" date="2016" name="Nat. Commun.">
        <title>Thousands of microbial genomes shed light on interconnected biogeochemical processes in an aquifer system.</title>
        <authorList>
            <person name="Anantharaman K."/>
            <person name="Brown C.T."/>
            <person name="Hug L.A."/>
            <person name="Sharon I."/>
            <person name="Castelle C.J."/>
            <person name="Probst A.J."/>
            <person name="Thomas B.C."/>
            <person name="Singh A."/>
            <person name="Wilkins M.J."/>
            <person name="Karaoz U."/>
            <person name="Brodie E.L."/>
            <person name="Williams K.H."/>
            <person name="Hubbard S.S."/>
            <person name="Banfield J.F."/>
        </authorList>
    </citation>
    <scope>NUCLEOTIDE SEQUENCE [LARGE SCALE GENOMIC DNA]</scope>
</reference>
<gene>
    <name evidence="1" type="ORF">A3D04_03500</name>
</gene>
<name>A0A1F5GBD2_9BACT</name>
<dbReference type="AlphaFoldDB" id="A0A1F5GBD2"/>
<dbReference type="Proteomes" id="UP000177369">
    <property type="component" value="Unassembled WGS sequence"/>
</dbReference>
<evidence type="ECO:0000313" key="2">
    <source>
        <dbReference type="Proteomes" id="UP000177369"/>
    </source>
</evidence>
<accession>A0A1F5GBD2</accession>
<sequence length="132" mass="15260">MLIANNIKHISPCQLCVLADDLTRPSDIKKSFERFLADAISYRLKKRNALDKIFGVSRLESHSSLLLQVVDILLGCVMFDYKKRSGLISEKLAARQEVVVEKLREKLGVKSLAQNKTYHKPNYFFVWEFNEK</sequence>
<protein>
    <recommendedName>
        <fullName evidence="3">DUF3800 domain-containing protein</fullName>
    </recommendedName>
</protein>
<proteinExistence type="predicted"/>
<evidence type="ECO:0000313" key="1">
    <source>
        <dbReference type="EMBL" id="OGD89160.1"/>
    </source>
</evidence>
<organism evidence="1 2">
    <name type="scientific">Candidatus Curtissbacteria bacterium RIFCSPHIGHO2_02_FULL_40_16b</name>
    <dbReference type="NCBI Taxonomy" id="1797714"/>
    <lineage>
        <taxon>Bacteria</taxon>
        <taxon>Candidatus Curtissiibacteriota</taxon>
    </lineage>
</organism>
<evidence type="ECO:0008006" key="3">
    <source>
        <dbReference type="Google" id="ProtNLM"/>
    </source>
</evidence>